<protein>
    <submittedName>
        <fullName evidence="3">Aldehyde dehydrogenase family protein</fullName>
    </submittedName>
</protein>
<proteinExistence type="predicted"/>
<dbReference type="InterPro" id="IPR016162">
    <property type="entry name" value="Ald_DH_N"/>
</dbReference>
<dbReference type="PANTHER" id="PTHR43217:SF1">
    <property type="entry name" value="SUCCINATE SEMIALDEHYDE DEHYDROGENASE [NAD(P)+] SAD"/>
    <property type="match status" value="1"/>
</dbReference>
<dbReference type="SUPFAM" id="SSF53720">
    <property type="entry name" value="ALDH-like"/>
    <property type="match status" value="1"/>
</dbReference>
<accession>A0ABT8U3B8</accession>
<dbReference type="PROSITE" id="PS00070">
    <property type="entry name" value="ALDEHYDE_DEHYDR_CYS"/>
    <property type="match status" value="1"/>
</dbReference>
<dbReference type="InterPro" id="IPR016163">
    <property type="entry name" value="Ald_DH_C"/>
</dbReference>
<name>A0ABT8U3B8_9FLAO</name>
<dbReference type="InterPro" id="IPR016160">
    <property type="entry name" value="Ald_DH_CS_CYS"/>
</dbReference>
<feature type="domain" description="Aldehyde dehydrogenase" evidence="2">
    <location>
        <begin position="9"/>
        <end position="427"/>
    </location>
</feature>
<evidence type="ECO:0000259" key="2">
    <source>
        <dbReference type="Pfam" id="PF00171"/>
    </source>
</evidence>
<evidence type="ECO:0000313" key="3">
    <source>
        <dbReference type="EMBL" id="MDO3424118.1"/>
    </source>
</evidence>
<keyword evidence="1" id="KW-0560">Oxidoreductase</keyword>
<keyword evidence="4" id="KW-1185">Reference proteome</keyword>
<evidence type="ECO:0000313" key="4">
    <source>
        <dbReference type="Proteomes" id="UP001168128"/>
    </source>
</evidence>
<dbReference type="PANTHER" id="PTHR43217">
    <property type="entry name" value="SUCCINATE SEMIALDEHYDE DEHYDROGENASE [NAD(P)+] SAD"/>
    <property type="match status" value="1"/>
</dbReference>
<dbReference type="RefSeq" id="WP_302713971.1">
    <property type="nucleotide sequence ID" value="NZ_JAULSJ010000005.1"/>
</dbReference>
<dbReference type="Proteomes" id="UP001168128">
    <property type="component" value="Unassembled WGS sequence"/>
</dbReference>
<dbReference type="Pfam" id="PF00171">
    <property type="entry name" value="Aldedh"/>
    <property type="match status" value="1"/>
</dbReference>
<dbReference type="Gene3D" id="3.40.605.10">
    <property type="entry name" value="Aldehyde Dehydrogenase, Chain A, domain 1"/>
    <property type="match status" value="1"/>
</dbReference>
<dbReference type="InterPro" id="IPR016161">
    <property type="entry name" value="Ald_DH/histidinol_DH"/>
</dbReference>
<dbReference type="InterPro" id="IPR015590">
    <property type="entry name" value="Aldehyde_DH_dom"/>
</dbReference>
<reference evidence="3" key="1">
    <citation type="submission" date="2023-07" db="EMBL/GenBank/DDBJ databases">
        <title>AMR profile of multidrug- resistance Chryseobacterium gambrini related strain.</title>
        <authorList>
            <person name="Kirdat K."/>
            <person name="Bhatt A."/>
            <person name="Kuyare S."/>
            <person name="Yadav A."/>
        </authorList>
    </citation>
    <scope>NUCLEOTIDE SEQUENCE</scope>
    <source>
        <strain evidence="3">APV-1</strain>
    </source>
</reference>
<organism evidence="3 4">
    <name type="scientific">Chryseobacterium urinae</name>
    <dbReference type="NCBI Taxonomy" id="3058400"/>
    <lineage>
        <taxon>Bacteria</taxon>
        <taxon>Pseudomonadati</taxon>
        <taxon>Bacteroidota</taxon>
        <taxon>Flavobacteriia</taxon>
        <taxon>Flavobacteriales</taxon>
        <taxon>Weeksellaceae</taxon>
        <taxon>Chryseobacterium group</taxon>
        <taxon>Chryseobacterium</taxon>
    </lineage>
</organism>
<sequence>MEQLIENKLIKADKAFSEWRKVPFEDRQKLIATAAVILKNNSEKFGTIITQEMNKPISESIAEVEKCALMMNYYADAENILKPEKIESEFSYSEVHYVPKGVILGVMPWNFPFWQVLRFAVPAILAGNTVVLKHASICFGSGNAIEKVLLEAGFSEGIFQNLEVSHKEVKGILEHDAIKGVSLTGSGKAGGEVASIAGLNIKKSLLELGGSDAFIVLDDGDLDEAAKAGVKSRLQNCGQTCTAAKRFIIDEKIEDAFLPIFIEEYKKYEVGDPMDKETKIAGMARPDLADELEKQFQKALEHGAEIILPLERISENEFIPGLIRVQEGNPILQEELFGPLGMVMIAKNDEEALKMANDIPFGLSNSVWTKDQSRQLFFIENLESGTVNINRMTSSDPRFPFGGSKASGYGTELSLLALREFVTARTVVGNYE</sequence>
<dbReference type="InterPro" id="IPR047110">
    <property type="entry name" value="GABD/Sad-like"/>
</dbReference>
<dbReference type="EMBL" id="JAULSJ010000005">
    <property type="protein sequence ID" value="MDO3424118.1"/>
    <property type="molecule type" value="Genomic_DNA"/>
</dbReference>
<evidence type="ECO:0000256" key="1">
    <source>
        <dbReference type="ARBA" id="ARBA00023002"/>
    </source>
</evidence>
<gene>
    <name evidence="3" type="ORF">QWT87_04385</name>
</gene>
<dbReference type="Gene3D" id="3.40.309.10">
    <property type="entry name" value="Aldehyde Dehydrogenase, Chain A, domain 2"/>
    <property type="match status" value="1"/>
</dbReference>
<comment type="caution">
    <text evidence="3">The sequence shown here is derived from an EMBL/GenBank/DDBJ whole genome shotgun (WGS) entry which is preliminary data.</text>
</comment>